<dbReference type="PROSITE" id="PS50071">
    <property type="entry name" value="HOMEOBOX_2"/>
    <property type="match status" value="1"/>
</dbReference>
<name>A0AA38FFN0_TAXCH</name>
<dbReference type="InterPro" id="IPR042160">
    <property type="entry name" value="HD-Zip_IV"/>
</dbReference>
<dbReference type="InterPro" id="IPR057993">
    <property type="entry name" value="HD-Zip_IV_C"/>
</dbReference>
<feature type="compositionally biased region" description="Basic residues" evidence="12">
    <location>
        <begin position="37"/>
        <end position="46"/>
    </location>
</feature>
<evidence type="ECO:0000313" key="15">
    <source>
        <dbReference type="EMBL" id="KAH9300340.1"/>
    </source>
</evidence>
<dbReference type="InterPro" id="IPR017970">
    <property type="entry name" value="Homeobox_CS"/>
</dbReference>
<dbReference type="GO" id="GO:0005634">
    <property type="term" value="C:nucleus"/>
    <property type="evidence" value="ECO:0007669"/>
    <property type="project" value="UniProtKB-SubCell"/>
</dbReference>
<feature type="region of interest" description="Disordered" evidence="12">
    <location>
        <begin position="729"/>
        <end position="757"/>
    </location>
</feature>
<evidence type="ECO:0000256" key="4">
    <source>
        <dbReference type="ARBA" id="ARBA00023054"/>
    </source>
</evidence>
<dbReference type="GO" id="GO:0030154">
    <property type="term" value="P:cell differentiation"/>
    <property type="evidence" value="ECO:0007669"/>
    <property type="project" value="UniProtKB-ARBA"/>
</dbReference>
<keyword evidence="5 9" id="KW-0238">DNA-binding</keyword>
<keyword evidence="6 9" id="KW-0371">Homeobox</keyword>
<evidence type="ECO:0000259" key="13">
    <source>
        <dbReference type="PROSITE" id="PS50071"/>
    </source>
</evidence>
<evidence type="ECO:0000256" key="12">
    <source>
        <dbReference type="SAM" id="MobiDB-lite"/>
    </source>
</evidence>
<evidence type="ECO:0000259" key="14">
    <source>
        <dbReference type="PROSITE" id="PS50848"/>
    </source>
</evidence>
<comment type="caution">
    <text evidence="15">The sequence shown here is derived from an EMBL/GenBank/DDBJ whole genome shotgun (WGS) entry which is preliminary data.</text>
</comment>
<dbReference type="Proteomes" id="UP000824469">
    <property type="component" value="Unassembled WGS sequence"/>
</dbReference>
<keyword evidence="8 9" id="KW-0539">Nucleus</keyword>
<dbReference type="EMBL" id="JAHRHJ020000009">
    <property type="protein sequence ID" value="KAH9300340.1"/>
    <property type="molecule type" value="Genomic_DNA"/>
</dbReference>
<dbReference type="InterPro" id="IPR023393">
    <property type="entry name" value="START-like_dom_sf"/>
</dbReference>
<feature type="domain" description="START" evidence="14">
    <location>
        <begin position="217"/>
        <end position="452"/>
    </location>
</feature>
<comment type="similarity">
    <text evidence="2">Belongs to the HD-ZIP homeobox family. Class IV subfamily.</text>
</comment>
<dbReference type="SMART" id="SM00389">
    <property type="entry name" value="HOX"/>
    <property type="match status" value="1"/>
</dbReference>
<organism evidence="15 16">
    <name type="scientific">Taxus chinensis</name>
    <name type="common">Chinese yew</name>
    <name type="synonym">Taxus wallichiana var. chinensis</name>
    <dbReference type="NCBI Taxonomy" id="29808"/>
    <lineage>
        <taxon>Eukaryota</taxon>
        <taxon>Viridiplantae</taxon>
        <taxon>Streptophyta</taxon>
        <taxon>Embryophyta</taxon>
        <taxon>Tracheophyta</taxon>
        <taxon>Spermatophyta</taxon>
        <taxon>Pinopsida</taxon>
        <taxon>Pinidae</taxon>
        <taxon>Conifers II</taxon>
        <taxon>Cupressales</taxon>
        <taxon>Taxaceae</taxon>
        <taxon>Taxus</taxon>
    </lineage>
</organism>
<accession>A0AA38FFN0</accession>
<evidence type="ECO:0000256" key="11">
    <source>
        <dbReference type="SAM" id="Coils"/>
    </source>
</evidence>
<evidence type="ECO:0000313" key="16">
    <source>
        <dbReference type="Proteomes" id="UP000824469"/>
    </source>
</evidence>
<dbReference type="SUPFAM" id="SSF55961">
    <property type="entry name" value="Bet v1-like"/>
    <property type="match status" value="2"/>
</dbReference>
<dbReference type="CDD" id="cd00086">
    <property type="entry name" value="homeodomain"/>
    <property type="match status" value="1"/>
</dbReference>
<dbReference type="PANTHER" id="PTHR45654:SF24">
    <property type="entry name" value="HOMEOBOX-LEUCINE ZIPPER PROTEIN GLABRA 2"/>
    <property type="match status" value="1"/>
</dbReference>
<evidence type="ECO:0000256" key="1">
    <source>
        <dbReference type="ARBA" id="ARBA00004123"/>
    </source>
</evidence>
<gene>
    <name evidence="15" type="ORF">KI387_011923</name>
</gene>
<dbReference type="AlphaFoldDB" id="A0AA38FFN0"/>
<keyword evidence="16" id="KW-1185">Reference proteome</keyword>
<feature type="region of interest" description="Disordered" evidence="12">
    <location>
        <begin position="1"/>
        <end position="47"/>
    </location>
</feature>
<dbReference type="InterPro" id="IPR001356">
    <property type="entry name" value="HD"/>
</dbReference>
<dbReference type="CDD" id="cd08875">
    <property type="entry name" value="START_ArGLABRA2_like"/>
    <property type="match status" value="1"/>
</dbReference>
<reference evidence="15 16" key="1">
    <citation type="journal article" date="2021" name="Nat. Plants">
        <title>The Taxus genome provides insights into paclitaxel biosynthesis.</title>
        <authorList>
            <person name="Xiong X."/>
            <person name="Gou J."/>
            <person name="Liao Q."/>
            <person name="Li Y."/>
            <person name="Zhou Q."/>
            <person name="Bi G."/>
            <person name="Li C."/>
            <person name="Du R."/>
            <person name="Wang X."/>
            <person name="Sun T."/>
            <person name="Guo L."/>
            <person name="Liang H."/>
            <person name="Lu P."/>
            <person name="Wu Y."/>
            <person name="Zhang Z."/>
            <person name="Ro D.K."/>
            <person name="Shang Y."/>
            <person name="Huang S."/>
            <person name="Yan J."/>
        </authorList>
    </citation>
    <scope>NUCLEOTIDE SEQUENCE [LARGE SCALE GENOMIC DNA]</scope>
    <source>
        <strain evidence="15">Ta-2019</strain>
    </source>
</reference>
<sequence>ASGQEKNKEGNSHQSQEYDSSDNMDDSEDDAAELSHPRKKRYHRHTAQQIQEMEALFKEFPHPDEKQRKQLSRKLGLAPRQVKFWFQNRRTQLKATQERHENSLLRNEIEQLRGENMSLRESIRNQTCSSCGGPAVSGENMAIDEQQLRIENARLKDELARICAFVGKMYGRSSPSMTTTTNSSLDLAGSSNDLGGLHSASFPSINELIKDRSMVLLSIERSKVAELALAAMDELMKIGQMVEPLWVRSPELGVETLDHEEYSREFPRLIGPKPIGHKTEATRETGIVVMKSSTIVDTLINVNRWMEMFPCIISKANTVDVISSGVGGTRNGALQLMYAELQVLSPLVPTREIYFARFCKQHDDGLWGVVDVSVDSLLDNPDASLIKCRKRPSGCLLRDMPNGRSKVIWVDHAEYDNIGVHRIFRSLINSGMAFGAQRWLATLQRQCERIAFLAATNAPIPTRDATAVPTPSGRRSMMKLAERMTNKFCGGVSASSRHSWTKLSHGNSEDDINVMTRKNVDNPGEPTGVILSAATSVWVPVSPDRLFDFLRDERLRSEWDILSSGSPIQEITSISKGKDRGNSVSLLSATNDNESNTLILQECSRDSYGSMVVYAPVDIPAIHQVMNGQESINVALLPSGFAILPDGPESRPHTNPSVGGSLLTLAFQILVNNLPTAKLTMESVKTVNDLISYRASTSGTRDNDKGKAPVNSFDVVDKSINNEVDVFVTKRKKEKDNQDGNDPKKMKGETSKKHRRRKLGVQDFLISQGQGPYSILEDLSKRPVNITYGQLLAMSSEKRQEL</sequence>
<feature type="compositionally biased region" description="Basic and acidic residues" evidence="12">
    <location>
        <begin position="734"/>
        <end position="751"/>
    </location>
</feature>
<dbReference type="Gene3D" id="1.10.10.60">
    <property type="entry name" value="Homeodomain-like"/>
    <property type="match status" value="1"/>
</dbReference>
<feature type="non-terminal residue" evidence="15">
    <location>
        <position position="1"/>
    </location>
</feature>
<evidence type="ECO:0000256" key="7">
    <source>
        <dbReference type="ARBA" id="ARBA00023163"/>
    </source>
</evidence>
<evidence type="ECO:0000256" key="8">
    <source>
        <dbReference type="ARBA" id="ARBA00023242"/>
    </source>
</evidence>
<evidence type="ECO:0000256" key="5">
    <source>
        <dbReference type="ARBA" id="ARBA00023125"/>
    </source>
</evidence>
<dbReference type="SUPFAM" id="SSF46689">
    <property type="entry name" value="Homeodomain-like"/>
    <property type="match status" value="1"/>
</dbReference>
<dbReference type="PROSITE" id="PS00027">
    <property type="entry name" value="HOMEOBOX_1"/>
    <property type="match status" value="1"/>
</dbReference>
<feature type="compositionally biased region" description="Acidic residues" evidence="12">
    <location>
        <begin position="19"/>
        <end position="32"/>
    </location>
</feature>
<dbReference type="GO" id="GO:0003677">
    <property type="term" value="F:DNA binding"/>
    <property type="evidence" value="ECO:0007669"/>
    <property type="project" value="UniProtKB-UniRule"/>
</dbReference>
<keyword evidence="7" id="KW-0804">Transcription</keyword>
<dbReference type="GO" id="GO:0008289">
    <property type="term" value="F:lipid binding"/>
    <property type="evidence" value="ECO:0007669"/>
    <property type="project" value="InterPro"/>
</dbReference>
<evidence type="ECO:0000256" key="2">
    <source>
        <dbReference type="ARBA" id="ARBA00006789"/>
    </source>
</evidence>
<dbReference type="GO" id="GO:0000981">
    <property type="term" value="F:DNA-binding transcription factor activity, RNA polymerase II-specific"/>
    <property type="evidence" value="ECO:0007669"/>
    <property type="project" value="InterPro"/>
</dbReference>
<dbReference type="PROSITE" id="PS50848">
    <property type="entry name" value="START"/>
    <property type="match status" value="1"/>
</dbReference>
<dbReference type="PANTHER" id="PTHR45654">
    <property type="entry name" value="HOMEOBOX-LEUCINE ZIPPER PROTEIN MERISTEM L1"/>
    <property type="match status" value="1"/>
</dbReference>
<comment type="subcellular location">
    <subcellularLocation>
        <location evidence="1 9 10">Nucleus</location>
    </subcellularLocation>
</comment>
<dbReference type="InterPro" id="IPR009057">
    <property type="entry name" value="Homeodomain-like_sf"/>
</dbReference>
<evidence type="ECO:0000256" key="9">
    <source>
        <dbReference type="PROSITE-ProRule" id="PRU00108"/>
    </source>
</evidence>
<dbReference type="FunFam" id="1.10.10.60:FF:000229">
    <property type="entry name" value="Homeobox-leucine zipper protein HDG1"/>
    <property type="match status" value="1"/>
</dbReference>
<evidence type="ECO:0000256" key="10">
    <source>
        <dbReference type="RuleBase" id="RU000682"/>
    </source>
</evidence>
<dbReference type="Pfam" id="PF01852">
    <property type="entry name" value="START"/>
    <property type="match status" value="1"/>
</dbReference>
<protein>
    <submittedName>
        <fullName evidence="15">Uncharacterized protein</fullName>
    </submittedName>
</protein>
<dbReference type="Pfam" id="PF00046">
    <property type="entry name" value="Homeodomain"/>
    <property type="match status" value="1"/>
</dbReference>
<dbReference type="Pfam" id="PF25797">
    <property type="entry name" value="PDF2_C"/>
    <property type="match status" value="1"/>
</dbReference>
<evidence type="ECO:0000256" key="3">
    <source>
        <dbReference type="ARBA" id="ARBA00023015"/>
    </source>
</evidence>
<dbReference type="InterPro" id="IPR002913">
    <property type="entry name" value="START_lipid-bd_dom"/>
</dbReference>
<dbReference type="FunFam" id="3.30.530.20:FF:000026">
    <property type="entry name" value="Homeobox-leucine zipper protein GLABRA 2"/>
    <property type="match status" value="1"/>
</dbReference>
<dbReference type="Gene3D" id="3.30.530.20">
    <property type="match status" value="1"/>
</dbReference>
<keyword evidence="3" id="KW-0805">Transcription regulation</keyword>
<evidence type="ECO:0000256" key="6">
    <source>
        <dbReference type="ARBA" id="ARBA00023155"/>
    </source>
</evidence>
<keyword evidence="4 11" id="KW-0175">Coiled coil</keyword>
<proteinExistence type="inferred from homology"/>
<dbReference type="SMART" id="SM00234">
    <property type="entry name" value="START"/>
    <property type="match status" value="1"/>
</dbReference>
<feature type="coiled-coil region" evidence="11">
    <location>
        <begin position="95"/>
        <end position="122"/>
    </location>
</feature>
<feature type="domain" description="Homeobox" evidence="13">
    <location>
        <begin position="36"/>
        <end position="96"/>
    </location>
</feature>
<feature type="compositionally biased region" description="Basic and acidic residues" evidence="12">
    <location>
        <begin position="1"/>
        <end position="11"/>
    </location>
</feature>
<feature type="DNA-binding region" description="Homeobox" evidence="9">
    <location>
        <begin position="38"/>
        <end position="97"/>
    </location>
</feature>
<dbReference type="OMA" id="NGGCMEE"/>